<accession>A0A7S3K1Q6</accession>
<name>A0A7S3K1Q6_9STRA</name>
<proteinExistence type="predicted"/>
<feature type="region of interest" description="Disordered" evidence="1">
    <location>
        <begin position="337"/>
        <end position="376"/>
    </location>
</feature>
<dbReference type="AlphaFoldDB" id="A0A7S3K1Q6"/>
<reference evidence="2" key="1">
    <citation type="submission" date="2021-01" db="EMBL/GenBank/DDBJ databases">
        <authorList>
            <person name="Corre E."/>
            <person name="Pelletier E."/>
            <person name="Niang G."/>
            <person name="Scheremetjew M."/>
            <person name="Finn R."/>
            <person name="Kale V."/>
            <person name="Holt S."/>
            <person name="Cochrane G."/>
            <person name="Meng A."/>
            <person name="Brown T."/>
            <person name="Cohen L."/>
        </authorList>
    </citation>
    <scope>NUCLEOTIDE SEQUENCE</scope>
    <source>
        <strain evidence="2">CCMP1510</strain>
    </source>
</reference>
<feature type="compositionally biased region" description="Basic and acidic residues" evidence="1">
    <location>
        <begin position="59"/>
        <end position="93"/>
    </location>
</feature>
<dbReference type="EMBL" id="HBIJ01019619">
    <property type="protein sequence ID" value="CAE0372052.1"/>
    <property type="molecule type" value="Transcribed_RNA"/>
</dbReference>
<organism evidence="2">
    <name type="scientific">Aureoumbra lagunensis</name>
    <dbReference type="NCBI Taxonomy" id="44058"/>
    <lineage>
        <taxon>Eukaryota</taxon>
        <taxon>Sar</taxon>
        <taxon>Stramenopiles</taxon>
        <taxon>Ochrophyta</taxon>
        <taxon>Pelagophyceae</taxon>
        <taxon>Pelagomonadales</taxon>
        <taxon>Aureoumbra</taxon>
    </lineage>
</organism>
<gene>
    <name evidence="2" type="ORF">ALAG00032_LOCUS12835</name>
</gene>
<feature type="compositionally biased region" description="Basic and acidic residues" evidence="1">
    <location>
        <begin position="339"/>
        <end position="350"/>
    </location>
</feature>
<evidence type="ECO:0000313" key="2">
    <source>
        <dbReference type="EMBL" id="CAE0372052.1"/>
    </source>
</evidence>
<evidence type="ECO:0000256" key="1">
    <source>
        <dbReference type="SAM" id="MobiDB-lite"/>
    </source>
</evidence>
<feature type="compositionally biased region" description="Basic and acidic residues" evidence="1">
    <location>
        <begin position="18"/>
        <end position="37"/>
    </location>
</feature>
<feature type="compositionally biased region" description="Basic and acidic residues" evidence="1">
    <location>
        <begin position="114"/>
        <end position="134"/>
    </location>
</feature>
<protein>
    <submittedName>
        <fullName evidence="2">Uncharacterized protein</fullName>
    </submittedName>
</protein>
<feature type="region of interest" description="Disordered" evidence="1">
    <location>
        <begin position="1"/>
        <end position="137"/>
    </location>
</feature>
<sequence length="376" mass="42505">MKRDPIFEALAQGMKRRRDTERRHDQEPTTTTEDKPMKRSKIIKPSASKSATKRGRGRQKQENAHVEEIKKEDQDTQEKQPDKDDVEANERSRRAAKRYSNVAQTTRKPTSKRRSPEPTKKTSLSDKEKIEPGETHIPIGITENLITVNIDQPKHENANPSVKEENDASPIVGDAPLPIQEESIATMNSTQETDIRPDFNMNSVSQLPCGKKKTSDISFSTTTTTNDVLYHPISVGPRAPPYEQSTAQHGLQINTIMPSQEAVFSSPPISTTATNYFNTHMTLREETAPPTSYPNHTEQTVFTASSILRPQNENGNIDFLHQTQEHDQPRLTLEQTSEYQHEVTSRRDSTRSVLEQLPPPITTTNTVEPKEQQHSQ</sequence>